<dbReference type="AlphaFoldDB" id="A0A418NU59"/>
<sequence>MSGGAGIGGAIQAIGSLIGGVGGFVSGQRNKDGYYAQAREERRVSNERQRLVRQDARRAIGAQFAAQASNGMVANSGTAIDAIRESLLDQVLDVRELRRQGEGRAKALRRSGKDAEIKGYFDLATGLFGAGASAYDASKDWAQARNDSYG</sequence>
<reference evidence="1 2" key="1">
    <citation type="submission" date="2018-08" db="EMBL/GenBank/DDBJ databases">
        <title>Erythrobacter zhengii sp.nov., a bacterium isolated from deep-sea sediment.</title>
        <authorList>
            <person name="Fang C."/>
            <person name="Wu Y.-H."/>
            <person name="Sun C."/>
            <person name="Wang H."/>
            <person name="Cheng H."/>
            <person name="Meng F.-X."/>
            <person name="Wang C.-S."/>
            <person name="Xu X.-W."/>
        </authorList>
    </citation>
    <scope>NUCLEOTIDE SEQUENCE [LARGE SCALE GENOMIC DNA]</scope>
    <source>
        <strain evidence="1 2">V18</strain>
    </source>
</reference>
<organism evidence="1 2">
    <name type="scientific">Aurantiacibacter zhengii</name>
    <dbReference type="NCBI Taxonomy" id="2307003"/>
    <lineage>
        <taxon>Bacteria</taxon>
        <taxon>Pseudomonadati</taxon>
        <taxon>Pseudomonadota</taxon>
        <taxon>Alphaproteobacteria</taxon>
        <taxon>Sphingomonadales</taxon>
        <taxon>Erythrobacteraceae</taxon>
        <taxon>Aurantiacibacter</taxon>
    </lineage>
</organism>
<comment type="caution">
    <text evidence="1">The sequence shown here is derived from an EMBL/GenBank/DDBJ whole genome shotgun (WGS) entry which is preliminary data.</text>
</comment>
<dbReference type="RefSeq" id="WP_119584998.1">
    <property type="nucleotide sequence ID" value="NZ_CAWODQ010000012.1"/>
</dbReference>
<evidence type="ECO:0000313" key="2">
    <source>
        <dbReference type="Proteomes" id="UP000286576"/>
    </source>
</evidence>
<evidence type="ECO:0000313" key="1">
    <source>
        <dbReference type="EMBL" id="RIV87504.1"/>
    </source>
</evidence>
<name>A0A418NU59_9SPHN</name>
<dbReference type="Proteomes" id="UP000286576">
    <property type="component" value="Unassembled WGS sequence"/>
</dbReference>
<gene>
    <name evidence="1" type="ORF">D2V07_03900</name>
</gene>
<accession>A0A418NU59</accession>
<keyword evidence="2" id="KW-1185">Reference proteome</keyword>
<proteinExistence type="predicted"/>
<dbReference type="EMBL" id="QXFL01000002">
    <property type="protein sequence ID" value="RIV87504.1"/>
    <property type="molecule type" value="Genomic_DNA"/>
</dbReference>
<protein>
    <submittedName>
        <fullName evidence="1">Uncharacterized protein</fullName>
    </submittedName>
</protein>